<dbReference type="AlphaFoldDB" id="A0A815TT32"/>
<sequence length="22" mass="2546">QAVAKLSREQDNITFKLNNENL</sequence>
<reference evidence="1" key="1">
    <citation type="submission" date="2021-02" db="EMBL/GenBank/DDBJ databases">
        <authorList>
            <person name="Nowell W R."/>
        </authorList>
    </citation>
    <scope>NUCLEOTIDE SEQUENCE</scope>
</reference>
<feature type="non-terminal residue" evidence="1">
    <location>
        <position position="1"/>
    </location>
</feature>
<comment type="caution">
    <text evidence="1">The sequence shown here is derived from an EMBL/GenBank/DDBJ whole genome shotgun (WGS) entry which is preliminary data.</text>
</comment>
<evidence type="ECO:0000313" key="1">
    <source>
        <dbReference type="EMBL" id="CAF1512657.1"/>
    </source>
</evidence>
<name>A0A815TT32_9BILA</name>
<protein>
    <submittedName>
        <fullName evidence="1">Uncharacterized protein</fullName>
    </submittedName>
</protein>
<proteinExistence type="predicted"/>
<dbReference type="Proteomes" id="UP000663882">
    <property type="component" value="Unassembled WGS sequence"/>
</dbReference>
<gene>
    <name evidence="1" type="ORF">RFH988_LOCUS39112</name>
</gene>
<accession>A0A815TT32</accession>
<evidence type="ECO:0000313" key="2">
    <source>
        <dbReference type="Proteomes" id="UP000663882"/>
    </source>
</evidence>
<organism evidence="1 2">
    <name type="scientific">Rotaria sordida</name>
    <dbReference type="NCBI Taxonomy" id="392033"/>
    <lineage>
        <taxon>Eukaryota</taxon>
        <taxon>Metazoa</taxon>
        <taxon>Spiralia</taxon>
        <taxon>Gnathifera</taxon>
        <taxon>Rotifera</taxon>
        <taxon>Eurotatoria</taxon>
        <taxon>Bdelloidea</taxon>
        <taxon>Philodinida</taxon>
        <taxon>Philodinidae</taxon>
        <taxon>Rotaria</taxon>
    </lineage>
</organism>
<dbReference type="EMBL" id="CAJNOO010013677">
    <property type="protein sequence ID" value="CAF1512657.1"/>
    <property type="molecule type" value="Genomic_DNA"/>
</dbReference>